<dbReference type="EMBL" id="JACEIK010003108">
    <property type="protein sequence ID" value="MCD9640351.1"/>
    <property type="molecule type" value="Genomic_DNA"/>
</dbReference>
<evidence type="ECO:0000256" key="2">
    <source>
        <dbReference type="ARBA" id="ARBA00022679"/>
    </source>
</evidence>
<comment type="similarity">
    <text evidence="1">Belongs to the plant acyltransferase family.</text>
</comment>
<evidence type="ECO:0000313" key="5">
    <source>
        <dbReference type="Proteomes" id="UP000823775"/>
    </source>
</evidence>
<dbReference type="InterPro" id="IPR023213">
    <property type="entry name" value="CAT-like_dom_sf"/>
</dbReference>
<evidence type="ECO:0000256" key="1">
    <source>
        <dbReference type="ARBA" id="ARBA00009861"/>
    </source>
</evidence>
<proteinExistence type="inferred from homology"/>
<organism evidence="4 5">
    <name type="scientific">Datura stramonium</name>
    <name type="common">Jimsonweed</name>
    <name type="synonym">Common thornapple</name>
    <dbReference type="NCBI Taxonomy" id="4076"/>
    <lineage>
        <taxon>Eukaryota</taxon>
        <taxon>Viridiplantae</taxon>
        <taxon>Streptophyta</taxon>
        <taxon>Embryophyta</taxon>
        <taxon>Tracheophyta</taxon>
        <taxon>Spermatophyta</taxon>
        <taxon>Magnoliopsida</taxon>
        <taxon>eudicotyledons</taxon>
        <taxon>Gunneridae</taxon>
        <taxon>Pentapetalae</taxon>
        <taxon>asterids</taxon>
        <taxon>lamiids</taxon>
        <taxon>Solanales</taxon>
        <taxon>Solanaceae</taxon>
        <taxon>Solanoideae</taxon>
        <taxon>Datureae</taxon>
        <taxon>Datura</taxon>
    </lineage>
</organism>
<dbReference type="Gene3D" id="3.30.559.10">
    <property type="entry name" value="Chloramphenicol acetyltransferase-like domain"/>
    <property type="match status" value="2"/>
</dbReference>
<dbReference type="Pfam" id="PF02458">
    <property type="entry name" value="Transferase"/>
    <property type="match status" value="1"/>
</dbReference>
<dbReference type="PANTHER" id="PTHR31623">
    <property type="entry name" value="F21J9.9"/>
    <property type="match status" value="1"/>
</dbReference>
<dbReference type="Proteomes" id="UP000823775">
    <property type="component" value="Unassembled WGS sequence"/>
</dbReference>
<evidence type="ECO:0000256" key="3">
    <source>
        <dbReference type="ARBA" id="ARBA00023315"/>
    </source>
</evidence>
<sequence>MAIPLFAPLALFYPPPSPNGGDGSYSYEQARSFNSSRLLVLKKSLSETLARYYPFAGRIKGDNSIECNDEGAPFYEAFAHNYELENVVRNLDATKDFLPNTVAEDGSSVFHNSTLYPLLVQVTLFKCGGMAICMCVFHKAGDGATLYTLANDWAITARGSCPDLPELVAAAKFLPPLIPYVSNEPTLQFQFTNFFCNEQRVSKLFTFDASTIASLKVKAVSDDVPVPTRVEAVSALIWKCVITATSGSSKLANLVNIRRRFVPPLPDHCVGNAVAVATACKGDKDGSDLATLVNCIRKSLSQLSFKYVEKQSRDEAILAIPYDFMELTERQIRGEIAIQVSSLCGYKLYVDFGWGKPSWVSPNPRIMTNNVRLMDSKDRGGIDAWICLKDKDTMSIFQQELKLQLLPFGSVN</sequence>
<keyword evidence="3" id="KW-0012">Acyltransferase</keyword>
<dbReference type="PANTHER" id="PTHR31623:SF123">
    <property type="entry name" value="VINORINE SYNTHASE-LIKE"/>
    <property type="match status" value="1"/>
</dbReference>
<evidence type="ECO:0000313" key="4">
    <source>
        <dbReference type="EMBL" id="MCD9640351.1"/>
    </source>
</evidence>
<keyword evidence="2" id="KW-0808">Transferase</keyword>
<accession>A0ABS8V1Y0</accession>
<keyword evidence="5" id="KW-1185">Reference proteome</keyword>
<gene>
    <name evidence="4" type="ORF">HAX54_025627</name>
</gene>
<name>A0ABS8V1Y0_DATST</name>
<reference evidence="4 5" key="1">
    <citation type="journal article" date="2021" name="BMC Genomics">
        <title>Datura genome reveals duplications of psychoactive alkaloid biosynthetic genes and high mutation rate following tissue culture.</title>
        <authorList>
            <person name="Rajewski A."/>
            <person name="Carter-House D."/>
            <person name="Stajich J."/>
            <person name="Litt A."/>
        </authorList>
    </citation>
    <scope>NUCLEOTIDE SEQUENCE [LARGE SCALE GENOMIC DNA]</scope>
    <source>
        <strain evidence="4">AR-01</strain>
    </source>
</reference>
<comment type="caution">
    <text evidence="4">The sequence shown here is derived from an EMBL/GenBank/DDBJ whole genome shotgun (WGS) entry which is preliminary data.</text>
</comment>
<protein>
    <submittedName>
        <fullName evidence="4">Uncharacterized protein</fullName>
    </submittedName>
</protein>